<evidence type="ECO:0000313" key="2">
    <source>
        <dbReference type="Proteomes" id="UP001556220"/>
    </source>
</evidence>
<dbReference type="EMBL" id="JBFOHK010000002">
    <property type="protein sequence ID" value="MEW9572252.1"/>
    <property type="molecule type" value="Genomic_DNA"/>
</dbReference>
<sequence>MPKLKKSRPKVLAAPKSLHRPEYKAVLATLLEMREDADLLQSEPGKKLGRSQSYVSMAERGAIRLVPSFVTGASRAVPRWRPMSTSLNAV</sequence>
<organism evidence="1 2">
    <name type="scientific">Rhodanobacter lycopersici</name>
    <dbReference type="NCBI Taxonomy" id="3162487"/>
    <lineage>
        <taxon>Bacteria</taxon>
        <taxon>Pseudomonadati</taxon>
        <taxon>Pseudomonadota</taxon>
        <taxon>Gammaproteobacteria</taxon>
        <taxon>Lysobacterales</taxon>
        <taxon>Rhodanobacteraceae</taxon>
        <taxon>Rhodanobacter</taxon>
    </lineage>
</organism>
<dbReference type="RefSeq" id="WP_367854302.1">
    <property type="nucleotide sequence ID" value="NZ_JBFOHK010000002.1"/>
</dbReference>
<dbReference type="Gene3D" id="1.10.260.40">
    <property type="entry name" value="lambda repressor-like DNA-binding domains"/>
    <property type="match status" value="1"/>
</dbReference>
<dbReference type="SUPFAM" id="SSF47413">
    <property type="entry name" value="lambda repressor-like DNA-binding domains"/>
    <property type="match status" value="1"/>
</dbReference>
<reference evidence="1 2" key="1">
    <citation type="submission" date="2024-06" db="EMBL/GenBank/DDBJ databases">
        <authorList>
            <person name="Woo H."/>
        </authorList>
    </citation>
    <scope>NUCLEOTIDE SEQUENCE [LARGE SCALE GENOMIC DNA]</scope>
    <source>
        <strain evidence="1 2">Si-c</strain>
    </source>
</reference>
<keyword evidence="2" id="KW-1185">Reference proteome</keyword>
<dbReference type="Proteomes" id="UP001556220">
    <property type="component" value="Unassembled WGS sequence"/>
</dbReference>
<comment type="caution">
    <text evidence="1">The sequence shown here is derived from an EMBL/GenBank/DDBJ whole genome shotgun (WGS) entry which is preliminary data.</text>
</comment>
<evidence type="ECO:0008006" key="3">
    <source>
        <dbReference type="Google" id="ProtNLM"/>
    </source>
</evidence>
<proteinExistence type="predicted"/>
<protein>
    <recommendedName>
        <fullName evidence="3">XRE family transcriptional regulator</fullName>
    </recommendedName>
</protein>
<accession>A0ABV3QG30</accession>
<evidence type="ECO:0000313" key="1">
    <source>
        <dbReference type="EMBL" id="MEW9572252.1"/>
    </source>
</evidence>
<gene>
    <name evidence="1" type="ORF">ABQJ54_10865</name>
</gene>
<name>A0ABV3QG30_9GAMM</name>
<dbReference type="InterPro" id="IPR010982">
    <property type="entry name" value="Lambda_DNA-bd_dom_sf"/>
</dbReference>